<dbReference type="SUPFAM" id="SSF46785">
    <property type="entry name" value="Winged helix' DNA-binding domain"/>
    <property type="match status" value="1"/>
</dbReference>
<evidence type="ECO:0000256" key="2">
    <source>
        <dbReference type="ARBA" id="ARBA00022490"/>
    </source>
</evidence>
<dbReference type="InterPro" id="IPR043135">
    <property type="entry name" value="Fur_C"/>
</dbReference>
<dbReference type="Gene3D" id="3.30.1490.190">
    <property type="match status" value="1"/>
</dbReference>
<dbReference type="GO" id="GO:0003700">
    <property type="term" value="F:DNA-binding transcription factor activity"/>
    <property type="evidence" value="ECO:0007669"/>
    <property type="project" value="InterPro"/>
</dbReference>
<dbReference type="GO" id="GO:0000976">
    <property type="term" value="F:transcription cis-regulatory region binding"/>
    <property type="evidence" value="ECO:0007669"/>
    <property type="project" value="TreeGrafter"/>
</dbReference>
<evidence type="ECO:0000313" key="9">
    <source>
        <dbReference type="EMBL" id="EQD67182.1"/>
    </source>
</evidence>
<gene>
    <name evidence="9" type="ORF">B1A_07816</name>
</gene>
<keyword evidence="3" id="KW-0678">Repressor</keyword>
<comment type="caution">
    <text evidence="9">The sequence shown here is derived from an EMBL/GenBank/DDBJ whole genome shotgun (WGS) entry which is preliminary data.</text>
</comment>
<protein>
    <submittedName>
        <fullName evidence="9">Ferric uptake regulator, Fur family</fullName>
    </submittedName>
</protein>
<evidence type="ECO:0000256" key="5">
    <source>
        <dbReference type="ARBA" id="ARBA00023004"/>
    </source>
</evidence>
<dbReference type="GO" id="GO:0005737">
    <property type="term" value="C:cytoplasm"/>
    <property type="evidence" value="ECO:0007669"/>
    <property type="project" value="UniProtKB-SubCell"/>
</dbReference>
<name>T1BBF5_9ZZZZ</name>
<evidence type="ECO:0000256" key="6">
    <source>
        <dbReference type="ARBA" id="ARBA00023015"/>
    </source>
</evidence>
<keyword evidence="5" id="KW-0408">Iron</keyword>
<evidence type="ECO:0000256" key="7">
    <source>
        <dbReference type="ARBA" id="ARBA00023125"/>
    </source>
</evidence>
<proteinExistence type="predicted"/>
<comment type="subcellular location">
    <subcellularLocation>
        <location evidence="1">Cytoplasm</location>
    </subcellularLocation>
</comment>
<dbReference type="EMBL" id="AUZX01005597">
    <property type="protein sequence ID" value="EQD67182.1"/>
    <property type="molecule type" value="Genomic_DNA"/>
</dbReference>
<dbReference type="InterPro" id="IPR002481">
    <property type="entry name" value="FUR"/>
</dbReference>
<organism evidence="9">
    <name type="scientific">mine drainage metagenome</name>
    <dbReference type="NCBI Taxonomy" id="410659"/>
    <lineage>
        <taxon>unclassified sequences</taxon>
        <taxon>metagenomes</taxon>
        <taxon>ecological metagenomes</taxon>
    </lineage>
</organism>
<dbReference type="GO" id="GO:0008270">
    <property type="term" value="F:zinc ion binding"/>
    <property type="evidence" value="ECO:0007669"/>
    <property type="project" value="TreeGrafter"/>
</dbReference>
<sequence>MAEHLRRTGRTLARASAYNGLEALAEAGLILRADAGPGACRYEVSLQWHHHFVCRSCGAVSDVACLVGEKPCLQPDSTLGLAVDEAQIIFRGTCRACQAHRVG</sequence>
<keyword evidence="7" id="KW-0238">DNA-binding</keyword>
<dbReference type="Pfam" id="PF01475">
    <property type="entry name" value="FUR"/>
    <property type="match status" value="1"/>
</dbReference>
<dbReference type="PANTHER" id="PTHR33202">
    <property type="entry name" value="ZINC UPTAKE REGULATION PROTEIN"/>
    <property type="match status" value="1"/>
</dbReference>
<evidence type="ECO:0000256" key="1">
    <source>
        <dbReference type="ARBA" id="ARBA00004496"/>
    </source>
</evidence>
<dbReference type="AlphaFoldDB" id="T1BBF5"/>
<evidence type="ECO:0000256" key="3">
    <source>
        <dbReference type="ARBA" id="ARBA00022491"/>
    </source>
</evidence>
<evidence type="ECO:0000256" key="8">
    <source>
        <dbReference type="ARBA" id="ARBA00023163"/>
    </source>
</evidence>
<keyword evidence="2" id="KW-0963">Cytoplasm</keyword>
<accession>T1BBF5</accession>
<dbReference type="InterPro" id="IPR036390">
    <property type="entry name" value="WH_DNA-bd_sf"/>
</dbReference>
<evidence type="ECO:0000256" key="4">
    <source>
        <dbReference type="ARBA" id="ARBA00022723"/>
    </source>
</evidence>
<reference evidence="9" key="1">
    <citation type="submission" date="2013-08" db="EMBL/GenBank/DDBJ databases">
        <authorList>
            <person name="Mendez C."/>
            <person name="Richter M."/>
            <person name="Ferrer M."/>
            <person name="Sanchez J."/>
        </authorList>
    </citation>
    <scope>NUCLEOTIDE SEQUENCE</scope>
</reference>
<keyword evidence="8" id="KW-0804">Transcription</keyword>
<keyword evidence="4" id="KW-0479">Metal-binding</keyword>
<keyword evidence="6" id="KW-0805">Transcription regulation</keyword>
<reference evidence="9" key="2">
    <citation type="journal article" date="2014" name="ISME J.">
        <title>Microbial stratification in low pH oxic and suboxic macroscopic growths along an acid mine drainage.</title>
        <authorList>
            <person name="Mendez-Garcia C."/>
            <person name="Mesa V."/>
            <person name="Sprenger R.R."/>
            <person name="Richter M."/>
            <person name="Diez M.S."/>
            <person name="Solano J."/>
            <person name="Bargiela R."/>
            <person name="Golyshina O.V."/>
            <person name="Manteca A."/>
            <person name="Ramos J.L."/>
            <person name="Gallego J.R."/>
            <person name="Llorente I."/>
            <person name="Martins Dos Santos V.A."/>
            <person name="Jensen O.N."/>
            <person name="Pelaez A.I."/>
            <person name="Sanchez J."/>
            <person name="Ferrer M."/>
        </authorList>
    </citation>
    <scope>NUCLEOTIDE SEQUENCE</scope>
</reference>
<dbReference type="GO" id="GO:1900376">
    <property type="term" value="P:regulation of secondary metabolite biosynthetic process"/>
    <property type="evidence" value="ECO:0007669"/>
    <property type="project" value="TreeGrafter"/>
</dbReference>
<dbReference type="GO" id="GO:0045892">
    <property type="term" value="P:negative regulation of DNA-templated transcription"/>
    <property type="evidence" value="ECO:0007669"/>
    <property type="project" value="TreeGrafter"/>
</dbReference>
<dbReference type="PANTHER" id="PTHR33202:SF18">
    <property type="entry name" value="TRANSCRIPTIONAL REGULATOR FURA"/>
    <property type="match status" value="1"/>
</dbReference>